<evidence type="ECO:0000313" key="3">
    <source>
        <dbReference type="EMBL" id="KAG6465410.1"/>
    </source>
</evidence>
<name>A0A922CZG4_MANSE</name>
<comment type="similarity">
    <text evidence="1">Belongs to the PA-PLA1 family.</text>
</comment>
<evidence type="ECO:0000313" key="4">
    <source>
        <dbReference type="Proteomes" id="UP000791440"/>
    </source>
</evidence>
<dbReference type="SMART" id="SM01127">
    <property type="entry name" value="DDHD"/>
    <property type="match status" value="1"/>
</dbReference>
<gene>
    <name evidence="3" type="ORF">O3G_MSEX015135</name>
</gene>
<accession>A0A922CZG4</accession>
<dbReference type="Pfam" id="PF02862">
    <property type="entry name" value="DDHD"/>
    <property type="match status" value="1"/>
</dbReference>
<reference evidence="3" key="2">
    <citation type="submission" date="2020-12" db="EMBL/GenBank/DDBJ databases">
        <authorList>
            <person name="Kanost M."/>
        </authorList>
    </citation>
    <scope>NUCLEOTIDE SEQUENCE</scope>
</reference>
<sequence>MFECIRGVESLGTEFALPTCDNFFNIFHPYDPIAYRIEPLINPRMRDVKPSLIPHHKGRKRMHLGMSFICVSI</sequence>
<dbReference type="EMBL" id="JH669509">
    <property type="protein sequence ID" value="KAG6465410.1"/>
    <property type="molecule type" value="Genomic_DNA"/>
</dbReference>
<comment type="caution">
    <text evidence="3">The sequence shown here is derived from an EMBL/GenBank/DDBJ whole genome shotgun (WGS) entry which is preliminary data.</text>
</comment>
<dbReference type="PANTHER" id="PTHR23509">
    <property type="entry name" value="PA-PL1 PHOSPHOLIPASE FAMILY"/>
    <property type="match status" value="1"/>
</dbReference>
<keyword evidence="4" id="KW-1185">Reference proteome</keyword>
<dbReference type="InterPro" id="IPR058055">
    <property type="entry name" value="PA-PLA1"/>
</dbReference>
<evidence type="ECO:0000256" key="1">
    <source>
        <dbReference type="ARBA" id="ARBA00038464"/>
    </source>
</evidence>
<proteinExistence type="inferred from homology"/>
<dbReference type="Proteomes" id="UP000791440">
    <property type="component" value="Unassembled WGS sequence"/>
</dbReference>
<feature type="non-terminal residue" evidence="3">
    <location>
        <position position="73"/>
    </location>
</feature>
<organism evidence="3 4">
    <name type="scientific">Manduca sexta</name>
    <name type="common">Tobacco hawkmoth</name>
    <name type="synonym">Tobacco hornworm</name>
    <dbReference type="NCBI Taxonomy" id="7130"/>
    <lineage>
        <taxon>Eukaryota</taxon>
        <taxon>Metazoa</taxon>
        <taxon>Ecdysozoa</taxon>
        <taxon>Arthropoda</taxon>
        <taxon>Hexapoda</taxon>
        <taxon>Insecta</taxon>
        <taxon>Pterygota</taxon>
        <taxon>Neoptera</taxon>
        <taxon>Endopterygota</taxon>
        <taxon>Lepidoptera</taxon>
        <taxon>Glossata</taxon>
        <taxon>Ditrysia</taxon>
        <taxon>Bombycoidea</taxon>
        <taxon>Sphingidae</taxon>
        <taxon>Sphinginae</taxon>
        <taxon>Sphingini</taxon>
        <taxon>Manduca</taxon>
    </lineage>
</organism>
<dbReference type="GO" id="GO:0004620">
    <property type="term" value="F:phospholipase activity"/>
    <property type="evidence" value="ECO:0007669"/>
    <property type="project" value="TreeGrafter"/>
</dbReference>
<dbReference type="PANTHER" id="PTHR23509:SF10">
    <property type="entry name" value="LD21067P"/>
    <property type="match status" value="1"/>
</dbReference>
<dbReference type="PROSITE" id="PS51043">
    <property type="entry name" value="DDHD"/>
    <property type="match status" value="1"/>
</dbReference>
<dbReference type="InterPro" id="IPR004177">
    <property type="entry name" value="DDHD_dom"/>
</dbReference>
<feature type="domain" description="DDHD" evidence="2">
    <location>
        <begin position="1"/>
        <end position="73"/>
    </location>
</feature>
<protein>
    <recommendedName>
        <fullName evidence="2">DDHD domain-containing protein</fullName>
    </recommendedName>
</protein>
<dbReference type="GO" id="GO:0030134">
    <property type="term" value="C:COPII-coated ER to Golgi transport vesicle"/>
    <property type="evidence" value="ECO:0007669"/>
    <property type="project" value="TreeGrafter"/>
</dbReference>
<dbReference type="GO" id="GO:0046872">
    <property type="term" value="F:metal ion binding"/>
    <property type="evidence" value="ECO:0007669"/>
    <property type="project" value="InterPro"/>
</dbReference>
<dbReference type="AlphaFoldDB" id="A0A922CZG4"/>
<evidence type="ECO:0000259" key="2">
    <source>
        <dbReference type="PROSITE" id="PS51043"/>
    </source>
</evidence>
<reference evidence="3" key="1">
    <citation type="journal article" date="2016" name="Insect Biochem. Mol. Biol.">
        <title>Multifaceted biological insights from a draft genome sequence of the tobacco hornworm moth, Manduca sexta.</title>
        <authorList>
            <person name="Kanost M.R."/>
            <person name="Arrese E.L."/>
            <person name="Cao X."/>
            <person name="Chen Y.R."/>
            <person name="Chellapilla S."/>
            <person name="Goldsmith M.R."/>
            <person name="Grosse-Wilde E."/>
            <person name="Heckel D.G."/>
            <person name="Herndon N."/>
            <person name="Jiang H."/>
            <person name="Papanicolaou A."/>
            <person name="Qu J."/>
            <person name="Soulages J.L."/>
            <person name="Vogel H."/>
            <person name="Walters J."/>
            <person name="Waterhouse R.M."/>
            <person name="Ahn S.J."/>
            <person name="Almeida F.C."/>
            <person name="An C."/>
            <person name="Aqrawi P."/>
            <person name="Bretschneider A."/>
            <person name="Bryant W.B."/>
            <person name="Bucks S."/>
            <person name="Chao H."/>
            <person name="Chevignon G."/>
            <person name="Christen J.M."/>
            <person name="Clarke D.F."/>
            <person name="Dittmer N.T."/>
            <person name="Ferguson L.C.F."/>
            <person name="Garavelou S."/>
            <person name="Gordon K.H.J."/>
            <person name="Gunaratna R.T."/>
            <person name="Han Y."/>
            <person name="Hauser F."/>
            <person name="He Y."/>
            <person name="Heidel-Fischer H."/>
            <person name="Hirsh A."/>
            <person name="Hu Y."/>
            <person name="Jiang H."/>
            <person name="Kalra D."/>
            <person name="Klinner C."/>
            <person name="Konig C."/>
            <person name="Kovar C."/>
            <person name="Kroll A.R."/>
            <person name="Kuwar S.S."/>
            <person name="Lee S.L."/>
            <person name="Lehman R."/>
            <person name="Li K."/>
            <person name="Li Z."/>
            <person name="Liang H."/>
            <person name="Lovelace S."/>
            <person name="Lu Z."/>
            <person name="Mansfield J.H."/>
            <person name="McCulloch K.J."/>
            <person name="Mathew T."/>
            <person name="Morton B."/>
            <person name="Muzny D.M."/>
            <person name="Neunemann D."/>
            <person name="Ongeri F."/>
            <person name="Pauchet Y."/>
            <person name="Pu L.L."/>
            <person name="Pyrousis I."/>
            <person name="Rao X.J."/>
            <person name="Redding A."/>
            <person name="Roesel C."/>
            <person name="Sanchez-Gracia A."/>
            <person name="Schaack S."/>
            <person name="Shukla A."/>
            <person name="Tetreau G."/>
            <person name="Wang Y."/>
            <person name="Xiong G.H."/>
            <person name="Traut W."/>
            <person name="Walsh T.K."/>
            <person name="Worley K.C."/>
            <person name="Wu D."/>
            <person name="Wu W."/>
            <person name="Wu Y.Q."/>
            <person name="Zhang X."/>
            <person name="Zou Z."/>
            <person name="Zucker H."/>
            <person name="Briscoe A.D."/>
            <person name="Burmester T."/>
            <person name="Clem R.J."/>
            <person name="Feyereisen R."/>
            <person name="Grimmelikhuijzen C.J.P."/>
            <person name="Hamodrakas S.J."/>
            <person name="Hansson B.S."/>
            <person name="Huguet E."/>
            <person name="Jermiin L.S."/>
            <person name="Lan Q."/>
            <person name="Lehman H.K."/>
            <person name="Lorenzen M."/>
            <person name="Merzendorfer H."/>
            <person name="Michalopoulos I."/>
            <person name="Morton D.B."/>
            <person name="Muthukrishnan S."/>
            <person name="Oakeshott J.G."/>
            <person name="Palmer W."/>
            <person name="Park Y."/>
            <person name="Passarelli A.L."/>
            <person name="Rozas J."/>
            <person name="Schwartz L.M."/>
            <person name="Smith W."/>
            <person name="Southgate A."/>
            <person name="Vilcinskas A."/>
            <person name="Vogt R."/>
            <person name="Wang P."/>
            <person name="Werren J."/>
            <person name="Yu X.Q."/>
            <person name="Zhou J.J."/>
            <person name="Brown S.J."/>
            <person name="Scherer S.E."/>
            <person name="Richards S."/>
            <person name="Blissard G.W."/>
        </authorList>
    </citation>
    <scope>NUCLEOTIDE SEQUENCE</scope>
</reference>